<evidence type="ECO:0000256" key="5">
    <source>
        <dbReference type="PIRSR" id="PIRSR602129-50"/>
    </source>
</evidence>
<dbReference type="GO" id="GO:0030170">
    <property type="term" value="F:pyridoxal phosphate binding"/>
    <property type="evidence" value="ECO:0007669"/>
    <property type="project" value="InterPro"/>
</dbReference>
<keyword evidence="4 6" id="KW-0456">Lyase</keyword>
<feature type="modified residue" description="N6-(pyridoxal phosphate)lysine" evidence="5">
    <location>
        <position position="332"/>
    </location>
</feature>
<dbReference type="GO" id="GO:0005737">
    <property type="term" value="C:cytoplasm"/>
    <property type="evidence" value="ECO:0007669"/>
    <property type="project" value="TreeGrafter"/>
</dbReference>
<dbReference type="PANTHER" id="PTHR11999">
    <property type="entry name" value="GROUP II PYRIDOXAL-5-PHOSPHATE DECARBOXYLASE"/>
    <property type="match status" value="1"/>
</dbReference>
<evidence type="ECO:0000256" key="2">
    <source>
        <dbReference type="ARBA" id="ARBA00009533"/>
    </source>
</evidence>
<dbReference type="STRING" id="1173061.A0A0J9XGJ1"/>
<sequence>MPLPIPQPSAEELENVLDQIKSLVVNKYANTSPPSDFVVPSAETLTAHSQRLIQQLPETGLGFEPAFDFVKDTVLPALSNQSTETYLGFVTGGATPAALVGDYIVSLFDQNVHRYGDSLAAVIENVTLSLILEFVYLDPSAWKGRLVTTGATASNILALAVGREHVLAQHIAANEGPDASGSTPLTSEIGLFKAMKLANLESMQVLHCLSHSSIAKACAVLGLGSNAAMSVSDASKPWCFDLAQLEERLATPHVGSIVVVSFGEVNTGRYTRDIPKIRALCDKYHAWLHIDGAFGIYSSALRGSNTSEYQAKAIEWTDGLELGDSITGDAHKSLNVPYDCGFFYCRDEALLQSVFKNPGAAYLAGVKGAPVNPLDKGIENSRRFRALPLYLTLLAYGRNGYQQLVDASIRAARLIAEYIASSETYILLPDDDISEVSTIVLFRAKSDVLNAELLARINSSRAISLSGTQWHHQPAVRVAVSNWKIDAESLASRVVKELARVAREFEEHP</sequence>
<dbReference type="GO" id="GO:0016831">
    <property type="term" value="F:carboxy-lyase activity"/>
    <property type="evidence" value="ECO:0007669"/>
    <property type="project" value="TreeGrafter"/>
</dbReference>
<dbReference type="AlphaFoldDB" id="A0A0J9XGJ1"/>
<dbReference type="EMBL" id="CCBN010000015">
    <property type="protein sequence ID" value="CDO56522.1"/>
    <property type="molecule type" value="Genomic_DNA"/>
</dbReference>
<dbReference type="Proteomes" id="UP000242525">
    <property type="component" value="Unassembled WGS sequence"/>
</dbReference>
<evidence type="ECO:0000256" key="1">
    <source>
        <dbReference type="ARBA" id="ARBA00001933"/>
    </source>
</evidence>
<protein>
    <submittedName>
        <fullName evidence="7">Uncharacterized protein</fullName>
    </submittedName>
</protein>
<dbReference type="OrthoDB" id="2161780at2759"/>
<dbReference type="InterPro" id="IPR010977">
    <property type="entry name" value="Aromatic_deC"/>
</dbReference>
<name>A0A0J9XGJ1_GEOCN</name>
<comment type="similarity">
    <text evidence="2 6">Belongs to the group II decarboxylase family.</text>
</comment>
<accession>A0A0J9XGJ1</accession>
<dbReference type="Pfam" id="PF00282">
    <property type="entry name" value="Pyridoxal_deC"/>
    <property type="match status" value="1"/>
</dbReference>
<organism evidence="7 8">
    <name type="scientific">Geotrichum candidum</name>
    <name type="common">Oospora lactis</name>
    <name type="synonym">Dipodascus geotrichum</name>
    <dbReference type="NCBI Taxonomy" id="1173061"/>
    <lineage>
        <taxon>Eukaryota</taxon>
        <taxon>Fungi</taxon>
        <taxon>Dikarya</taxon>
        <taxon>Ascomycota</taxon>
        <taxon>Saccharomycotina</taxon>
        <taxon>Dipodascomycetes</taxon>
        <taxon>Dipodascales</taxon>
        <taxon>Dipodascaceae</taxon>
        <taxon>Geotrichum</taxon>
    </lineage>
</organism>
<keyword evidence="8" id="KW-1185">Reference proteome</keyword>
<evidence type="ECO:0000256" key="4">
    <source>
        <dbReference type="ARBA" id="ARBA00023239"/>
    </source>
</evidence>
<dbReference type="InterPro" id="IPR015421">
    <property type="entry name" value="PyrdxlP-dep_Trfase_major"/>
</dbReference>
<keyword evidence="3 5" id="KW-0663">Pyridoxal phosphate</keyword>
<comment type="cofactor">
    <cofactor evidence="1 5 6">
        <name>pyridoxal 5'-phosphate</name>
        <dbReference type="ChEBI" id="CHEBI:597326"/>
    </cofactor>
</comment>
<evidence type="ECO:0000256" key="6">
    <source>
        <dbReference type="RuleBase" id="RU000382"/>
    </source>
</evidence>
<reference evidence="7" key="1">
    <citation type="submission" date="2014-03" db="EMBL/GenBank/DDBJ databases">
        <authorList>
            <person name="Casaregola S."/>
        </authorList>
    </citation>
    <scope>NUCLEOTIDE SEQUENCE [LARGE SCALE GENOMIC DNA]</scope>
    <source>
        <strain evidence="7">CLIB 918</strain>
    </source>
</reference>
<evidence type="ECO:0000256" key="3">
    <source>
        <dbReference type="ARBA" id="ARBA00022898"/>
    </source>
</evidence>
<comment type="caution">
    <text evidence="7">The sequence shown here is derived from an EMBL/GenBank/DDBJ whole genome shotgun (WGS) entry which is preliminary data.</text>
</comment>
<dbReference type="InterPro" id="IPR015424">
    <property type="entry name" value="PyrdxlP-dep_Trfase"/>
</dbReference>
<dbReference type="GO" id="GO:0019752">
    <property type="term" value="P:carboxylic acid metabolic process"/>
    <property type="evidence" value="ECO:0007669"/>
    <property type="project" value="InterPro"/>
</dbReference>
<evidence type="ECO:0000313" key="7">
    <source>
        <dbReference type="EMBL" id="CDO56522.1"/>
    </source>
</evidence>
<dbReference type="PANTHER" id="PTHR11999:SF165">
    <property type="entry name" value="DECARBOXYLASE, PUTATIVE (AFU_ORTHOLOGUE AFUA_2G04980)-RELATED"/>
    <property type="match status" value="1"/>
</dbReference>
<dbReference type="SUPFAM" id="SSF53383">
    <property type="entry name" value="PLP-dependent transferases"/>
    <property type="match status" value="1"/>
</dbReference>
<dbReference type="InterPro" id="IPR002129">
    <property type="entry name" value="PyrdxlP-dep_de-COase"/>
</dbReference>
<dbReference type="InterPro" id="IPR015422">
    <property type="entry name" value="PyrdxlP-dep_Trfase_small"/>
</dbReference>
<proteinExistence type="inferred from homology"/>
<dbReference type="Gene3D" id="3.90.1150.10">
    <property type="entry name" value="Aspartate Aminotransferase, domain 1"/>
    <property type="match status" value="1"/>
</dbReference>
<dbReference type="Gene3D" id="3.40.640.10">
    <property type="entry name" value="Type I PLP-dependent aspartate aminotransferase-like (Major domain)"/>
    <property type="match status" value="1"/>
</dbReference>
<evidence type="ECO:0000313" key="8">
    <source>
        <dbReference type="Proteomes" id="UP000242525"/>
    </source>
</evidence>
<gene>
    <name evidence="7" type="ORF">BN980_GECA15s02441g</name>
</gene>